<keyword evidence="3" id="KW-1185">Reference proteome</keyword>
<feature type="transmembrane region" description="Helical" evidence="1">
    <location>
        <begin position="52"/>
        <end position="73"/>
    </location>
</feature>
<dbReference type="Proteomes" id="UP000198881">
    <property type="component" value="Unassembled WGS sequence"/>
</dbReference>
<feature type="transmembrane region" description="Helical" evidence="1">
    <location>
        <begin position="80"/>
        <end position="98"/>
    </location>
</feature>
<protein>
    <recommendedName>
        <fullName evidence="4">Integral membrane protein</fullName>
    </recommendedName>
</protein>
<keyword evidence="1" id="KW-1133">Transmembrane helix</keyword>
<dbReference type="RefSeq" id="WP_143109390.1">
    <property type="nucleotide sequence ID" value="NZ_FPCG01000001.1"/>
</dbReference>
<sequence>MPASTPAVGLRHPLVVAAVLVLFLQAAAVLWTAVRFARDLGTGVALNLGGQIFLVVLVALGGVWLVAVAIGVWRGGAWSRSAATVVELFAVILSVSYLSAGNWLIAAAFLVPAAAVLVMLFSAPVGQHLSGAAQR</sequence>
<feature type="transmembrane region" description="Helical" evidence="1">
    <location>
        <begin position="104"/>
        <end position="125"/>
    </location>
</feature>
<organism evidence="2 3">
    <name type="scientific">Micrococcus terreus</name>
    <dbReference type="NCBI Taxonomy" id="574650"/>
    <lineage>
        <taxon>Bacteria</taxon>
        <taxon>Bacillati</taxon>
        <taxon>Actinomycetota</taxon>
        <taxon>Actinomycetes</taxon>
        <taxon>Micrococcales</taxon>
        <taxon>Micrococcaceae</taxon>
        <taxon>Micrococcus</taxon>
    </lineage>
</organism>
<reference evidence="2 3" key="1">
    <citation type="submission" date="2016-10" db="EMBL/GenBank/DDBJ databases">
        <authorList>
            <person name="de Groot N.N."/>
        </authorList>
    </citation>
    <scope>NUCLEOTIDE SEQUENCE [LARGE SCALE GENOMIC DNA]</scope>
    <source>
        <strain evidence="2 3">CGMCC 1.7054</strain>
    </source>
</reference>
<evidence type="ECO:0000313" key="3">
    <source>
        <dbReference type="Proteomes" id="UP000198881"/>
    </source>
</evidence>
<evidence type="ECO:0000256" key="1">
    <source>
        <dbReference type="SAM" id="Phobius"/>
    </source>
</evidence>
<keyword evidence="1" id="KW-0472">Membrane</keyword>
<keyword evidence="1" id="KW-0812">Transmembrane</keyword>
<accession>A0A1I7MF38</accession>
<evidence type="ECO:0008006" key="4">
    <source>
        <dbReference type="Google" id="ProtNLM"/>
    </source>
</evidence>
<dbReference type="AlphaFoldDB" id="A0A1I7MF38"/>
<name>A0A1I7MF38_9MICC</name>
<gene>
    <name evidence="2" type="ORF">SAMN04487966_101443</name>
</gene>
<evidence type="ECO:0000313" key="2">
    <source>
        <dbReference type="EMBL" id="SFV20557.1"/>
    </source>
</evidence>
<dbReference type="EMBL" id="FPCG01000001">
    <property type="protein sequence ID" value="SFV20557.1"/>
    <property type="molecule type" value="Genomic_DNA"/>
</dbReference>
<proteinExistence type="predicted"/>